<reference evidence="2 3" key="1">
    <citation type="submission" date="2017-10" db="EMBL/GenBank/DDBJ databases">
        <title>Two draft genome sequences of Pusillimonas sp. strains isolated from a nitrate- and radionuclide-contaminated groundwater in Russia.</title>
        <authorList>
            <person name="Grouzdev D.S."/>
            <person name="Tourova T.P."/>
            <person name="Goeva M.A."/>
            <person name="Babich T.L."/>
            <person name="Sokolova D.S."/>
            <person name="Abdullin R."/>
            <person name="Poltaraus A.B."/>
            <person name="Toshchakov S.V."/>
            <person name="Nazina T.N."/>
        </authorList>
    </citation>
    <scope>NUCLEOTIDE SEQUENCE [LARGE SCALE GENOMIC DNA]</scope>
    <source>
        <strain evidence="2 3">JR1/69-2-13</strain>
    </source>
</reference>
<dbReference type="AlphaFoldDB" id="A0A2N4UJU2"/>
<keyword evidence="3" id="KW-1185">Reference proteome</keyword>
<dbReference type="Proteomes" id="UP000234328">
    <property type="component" value="Unassembled WGS sequence"/>
</dbReference>
<comment type="caution">
    <text evidence="2">The sequence shown here is derived from an EMBL/GenBank/DDBJ whole genome shotgun (WGS) entry which is preliminary data.</text>
</comment>
<evidence type="ECO:0008006" key="4">
    <source>
        <dbReference type="Google" id="ProtNLM"/>
    </source>
</evidence>
<evidence type="ECO:0000313" key="2">
    <source>
        <dbReference type="EMBL" id="PLC55270.1"/>
    </source>
</evidence>
<accession>A0A2N4UJU2</accession>
<dbReference type="InterPro" id="IPR010653">
    <property type="entry name" value="NlpB/DapX"/>
</dbReference>
<feature type="chain" id="PRO_5014840129" description="Outer membrane protein assembly factor BamC" evidence="1">
    <location>
        <begin position="29"/>
        <end position="377"/>
    </location>
</feature>
<feature type="signal peptide" evidence="1">
    <location>
        <begin position="1"/>
        <end position="28"/>
    </location>
</feature>
<dbReference type="PROSITE" id="PS51257">
    <property type="entry name" value="PROKAR_LIPOPROTEIN"/>
    <property type="match status" value="1"/>
</dbReference>
<dbReference type="InterPro" id="IPR042268">
    <property type="entry name" value="BamC_C"/>
</dbReference>
<dbReference type="Gene3D" id="3.30.310.170">
    <property type="entry name" value="Outer membrane protein assembly factor BamC"/>
    <property type="match status" value="1"/>
</dbReference>
<name>A0A2N4UJU2_9BURK</name>
<gene>
    <name evidence="2" type="ORF">CR155_03435</name>
</gene>
<proteinExistence type="predicted"/>
<organism evidence="2 3">
    <name type="scientific">Pollutimonas nitritireducens</name>
    <dbReference type="NCBI Taxonomy" id="2045209"/>
    <lineage>
        <taxon>Bacteria</taxon>
        <taxon>Pseudomonadati</taxon>
        <taxon>Pseudomonadota</taxon>
        <taxon>Betaproteobacteria</taxon>
        <taxon>Burkholderiales</taxon>
        <taxon>Alcaligenaceae</taxon>
        <taxon>Pollutimonas</taxon>
    </lineage>
</organism>
<dbReference type="EMBL" id="PDNV01000002">
    <property type="protein sequence ID" value="PLC55270.1"/>
    <property type="molecule type" value="Genomic_DNA"/>
</dbReference>
<evidence type="ECO:0000313" key="3">
    <source>
        <dbReference type="Proteomes" id="UP000234328"/>
    </source>
</evidence>
<keyword evidence="1" id="KW-0732">Signal</keyword>
<dbReference type="OrthoDB" id="5291099at2"/>
<protein>
    <recommendedName>
        <fullName evidence="4">Outer membrane protein assembly factor BamC</fullName>
    </recommendedName>
</protein>
<evidence type="ECO:0000256" key="1">
    <source>
        <dbReference type="SAM" id="SignalP"/>
    </source>
</evidence>
<sequence length="377" mass="41311">MINMRMNKRCAGMTLGLGVLLLSGCSTWNQMTGSEESVDYKSTVAGDPLSIPPDLTQANRDAHFRAPEGTATLSEYRQSQQAQQTSGAADRILPSTSGVSVMRDGDLRWLVVEKPAEEVYPKIIDFWGEQGFTIHSQDPRAGLMETDWAENRAKIPEGWIRSALGAVIDQVFDSGERERFRTRVERVNGKTEVYISHQQMVETPTPDGAAFKWVFGKEDPGLNAAMLARLMVFLGTDVQSAQNMVAQAEKDVGQTQIQQTTDGQAAIMLGEPFDRAWRRVGVAIDSAGFAVDDRDRSAGDYFIRYLDSDSGEKIEQPNIIGRLFGGKNTAAATPFRIHVAEQGSSSVVTVLDQNGQVQNTDTAKRIIGVLSSNMTAQ</sequence>
<dbReference type="Pfam" id="PF06804">
    <property type="entry name" value="Lipoprotein_18"/>
    <property type="match status" value="1"/>
</dbReference>